<feature type="compositionally biased region" description="Basic and acidic residues" evidence="6">
    <location>
        <begin position="156"/>
        <end position="167"/>
    </location>
</feature>
<keyword evidence="3" id="KW-0815">Transposition</keyword>
<dbReference type="GO" id="GO:0004803">
    <property type="term" value="F:transposase activity"/>
    <property type="evidence" value="ECO:0007669"/>
    <property type="project" value="InterPro"/>
</dbReference>
<dbReference type="Proteomes" id="UP001163166">
    <property type="component" value="Chromosome"/>
</dbReference>
<dbReference type="PANTHER" id="PTHR35604">
    <property type="entry name" value="TRANSPOSASE INSH FOR INSERTION SEQUENCE ELEMENT IS5A-RELATED"/>
    <property type="match status" value="1"/>
</dbReference>
<feature type="domain" description="Transposase IS4-like" evidence="7">
    <location>
        <begin position="133"/>
        <end position="313"/>
    </location>
</feature>
<dbReference type="Pfam" id="PF01609">
    <property type="entry name" value="DDE_Tnp_1"/>
    <property type="match status" value="1"/>
</dbReference>
<feature type="region of interest" description="Disordered" evidence="6">
    <location>
        <begin position="145"/>
        <end position="171"/>
    </location>
</feature>
<accession>A0AAX3E168</accession>
<dbReference type="InterPro" id="IPR008490">
    <property type="entry name" value="Transposase_InsH_N"/>
</dbReference>
<dbReference type="PANTHER" id="PTHR35604:SF2">
    <property type="entry name" value="TRANSPOSASE INSH FOR INSERTION SEQUENCE ELEMENT IS5A-RELATED"/>
    <property type="match status" value="1"/>
</dbReference>
<evidence type="ECO:0000256" key="5">
    <source>
        <dbReference type="ARBA" id="ARBA00023172"/>
    </source>
</evidence>
<evidence type="ECO:0000313" key="9">
    <source>
        <dbReference type="EMBL" id="UYO39614.1"/>
    </source>
</evidence>
<protein>
    <submittedName>
        <fullName evidence="10">IS5 family transposase</fullName>
    </submittedName>
</protein>
<evidence type="ECO:0000313" key="10">
    <source>
        <dbReference type="EMBL" id="UYO40636.1"/>
    </source>
</evidence>
<dbReference type="InterPro" id="IPR047959">
    <property type="entry name" value="Transpos_IS5"/>
</dbReference>
<comment type="similarity">
    <text evidence="2">Belongs to the transposase 11 family.</text>
</comment>
<comment type="function">
    <text evidence="1">Involved in the transposition of the insertion sequence IS5.</text>
</comment>
<evidence type="ECO:0000256" key="1">
    <source>
        <dbReference type="ARBA" id="ARBA00003544"/>
    </source>
</evidence>
<dbReference type="RefSeq" id="WP_264074900.1">
    <property type="nucleotide sequence ID" value="NZ_CP076676.1"/>
</dbReference>
<feature type="compositionally biased region" description="Polar residues" evidence="6">
    <location>
        <begin position="145"/>
        <end position="154"/>
    </location>
</feature>
<dbReference type="EMBL" id="CP076676">
    <property type="protein sequence ID" value="UYO39614.1"/>
    <property type="molecule type" value="Genomic_DNA"/>
</dbReference>
<evidence type="ECO:0000259" key="8">
    <source>
        <dbReference type="Pfam" id="PF05598"/>
    </source>
</evidence>
<dbReference type="GO" id="GO:0006313">
    <property type="term" value="P:DNA transposition"/>
    <property type="evidence" value="ECO:0007669"/>
    <property type="project" value="InterPro"/>
</dbReference>
<dbReference type="Pfam" id="PF05598">
    <property type="entry name" value="DUF772"/>
    <property type="match status" value="1"/>
</dbReference>
<sequence length="320" mass="36128">MAQDSFIEALLPAGFGRNERLERISGLLDWGRLAVLIRKVRPGETGRPPYEPLTMFKALLLQQWYGLSDPGLEEALLDRVSFRRFCGFALDAQTPDETTLCRFRNALQQAGLGDALFQEVLRQLEAAGYVLRTGTLIDATLVQSSGRTPASGSTPREVESRSSHDPEANWTRQGPKRQLFFGYKAHIAIDQGSGLIRARKLTGAKTYESQVADDLVLGDEKAVYADKAYEKRARRQALKARGIKDRIQHRRNKHQKTLPRWQAVRNKLIGRVRQAIERTFSQLKGRYGFTRMRYAGITANAFHLDLISIAYNLRTAAAIR</sequence>
<keyword evidence="4" id="KW-0238">DNA-binding</keyword>
<dbReference type="NCBIfam" id="NF033581">
    <property type="entry name" value="transpos_IS5_4"/>
    <property type="match status" value="1"/>
</dbReference>
<evidence type="ECO:0000256" key="6">
    <source>
        <dbReference type="SAM" id="MobiDB-lite"/>
    </source>
</evidence>
<evidence type="ECO:0000256" key="3">
    <source>
        <dbReference type="ARBA" id="ARBA00022578"/>
    </source>
</evidence>
<evidence type="ECO:0000313" key="11">
    <source>
        <dbReference type="Proteomes" id="UP001163166"/>
    </source>
</evidence>
<dbReference type="EMBL" id="CP076676">
    <property type="protein sequence ID" value="UYO40636.1"/>
    <property type="molecule type" value="Genomic_DNA"/>
</dbReference>
<evidence type="ECO:0000256" key="2">
    <source>
        <dbReference type="ARBA" id="ARBA00010075"/>
    </source>
</evidence>
<evidence type="ECO:0000256" key="4">
    <source>
        <dbReference type="ARBA" id="ARBA00023125"/>
    </source>
</evidence>
<dbReference type="AlphaFoldDB" id="A0AAX3E168"/>
<organism evidence="10 11">
    <name type="scientific">Rhodopseudomonas palustris</name>
    <dbReference type="NCBI Taxonomy" id="1076"/>
    <lineage>
        <taxon>Bacteria</taxon>
        <taxon>Pseudomonadati</taxon>
        <taxon>Pseudomonadota</taxon>
        <taxon>Alphaproteobacteria</taxon>
        <taxon>Hyphomicrobiales</taxon>
        <taxon>Nitrobacteraceae</taxon>
        <taxon>Rhodopseudomonas</taxon>
    </lineage>
</organism>
<reference evidence="10" key="1">
    <citation type="journal article" date="2022" name="Biol. Control">
        <title>In silico genomic analysis of Rhodopseudomonas palustris strains revealed potential biocontrol agents and crop yield enhancers.</title>
        <authorList>
            <person name="Surachat K."/>
            <person name="Kantachote D."/>
            <person name="Deachamag P."/>
            <person name="Wonglapsuwan M."/>
        </authorList>
    </citation>
    <scope>NUCLEOTIDE SEQUENCE</scope>
    <source>
        <strain evidence="10">TLS06</strain>
    </source>
</reference>
<dbReference type="InterPro" id="IPR002559">
    <property type="entry name" value="Transposase_11"/>
</dbReference>
<evidence type="ECO:0000259" key="7">
    <source>
        <dbReference type="Pfam" id="PF01609"/>
    </source>
</evidence>
<name>A0AAX3E168_RHOPL</name>
<gene>
    <name evidence="10" type="ORF">KQX62_04830</name>
    <name evidence="9" type="ORF">KQX62_23445</name>
</gene>
<proteinExistence type="inferred from homology"/>
<dbReference type="GO" id="GO:0003677">
    <property type="term" value="F:DNA binding"/>
    <property type="evidence" value="ECO:0007669"/>
    <property type="project" value="UniProtKB-KW"/>
</dbReference>
<feature type="domain" description="Transposase InsH N-terminal" evidence="8">
    <location>
        <begin position="17"/>
        <end position="105"/>
    </location>
</feature>
<keyword evidence="5" id="KW-0233">DNA recombination</keyword>